<sequence length="140" mass="16515">MTNLLRQPNKEKAIDFALWQNFKHRVDGKHFGVIQSVEGDFLIVSPDHPTFKGEVFETLPDHYAGMEYKHIRNISMDIDPLHHFSEIKGMISVMDGEILRFILKYKIPLEKLIRYELASRGYDENHQWVGFEKAETIWLK</sequence>
<name>A0A975CNT7_9FLAO</name>
<dbReference type="Proteomes" id="UP000663920">
    <property type="component" value="Chromosome"/>
</dbReference>
<accession>A0A975CNT7</accession>
<organism evidence="1 2">
    <name type="scientific">Polaribacter cellanae</name>
    <dbReference type="NCBI Taxonomy" id="2818493"/>
    <lineage>
        <taxon>Bacteria</taxon>
        <taxon>Pseudomonadati</taxon>
        <taxon>Bacteroidota</taxon>
        <taxon>Flavobacteriia</taxon>
        <taxon>Flavobacteriales</taxon>
        <taxon>Flavobacteriaceae</taxon>
    </lineage>
</organism>
<proteinExistence type="predicted"/>
<protein>
    <submittedName>
        <fullName evidence="1">Uncharacterized protein</fullName>
    </submittedName>
</protein>
<gene>
    <name evidence="1" type="ORF">J3359_09590</name>
</gene>
<reference evidence="1 2" key="1">
    <citation type="submission" date="2021-03" db="EMBL/GenBank/DDBJ databases">
        <title>Complete genome of Polaribacter_sp.SM13.</title>
        <authorList>
            <person name="Jeong S.W."/>
            <person name="Bae J.W."/>
        </authorList>
    </citation>
    <scope>NUCLEOTIDE SEQUENCE [LARGE SCALE GENOMIC DNA]</scope>
    <source>
        <strain evidence="1 2">SM13</strain>
    </source>
</reference>
<dbReference type="AlphaFoldDB" id="A0A975CNT7"/>
<dbReference type="RefSeq" id="WP_208076697.1">
    <property type="nucleotide sequence ID" value="NZ_CP071869.1"/>
</dbReference>
<evidence type="ECO:0000313" key="1">
    <source>
        <dbReference type="EMBL" id="QTE21102.1"/>
    </source>
</evidence>
<dbReference type="EMBL" id="CP071869">
    <property type="protein sequence ID" value="QTE21102.1"/>
    <property type="molecule type" value="Genomic_DNA"/>
</dbReference>
<keyword evidence="2" id="KW-1185">Reference proteome</keyword>
<dbReference type="KEGG" id="pcea:J3359_09590"/>
<evidence type="ECO:0000313" key="2">
    <source>
        <dbReference type="Proteomes" id="UP000663920"/>
    </source>
</evidence>